<feature type="transmembrane region" description="Helical" evidence="4">
    <location>
        <begin position="24"/>
        <end position="42"/>
    </location>
</feature>
<keyword evidence="2 4" id="KW-1133">Transmembrane helix</keyword>
<feature type="transmembrane region" description="Helical" evidence="4">
    <location>
        <begin position="178"/>
        <end position="196"/>
    </location>
</feature>
<dbReference type="Proteomes" id="UP000886124">
    <property type="component" value="Unassembled WGS sequence"/>
</dbReference>
<dbReference type="PANTHER" id="PTHR23526:SF4">
    <property type="entry name" value="INTEGRAL MEMBRANE TRANSPORT PROTEIN"/>
    <property type="match status" value="1"/>
</dbReference>
<proteinExistence type="predicted"/>
<gene>
    <name evidence="5" type="ORF">ENJ89_07675</name>
</gene>
<evidence type="ECO:0000313" key="5">
    <source>
        <dbReference type="EMBL" id="HHJ53058.1"/>
    </source>
</evidence>
<feature type="transmembrane region" description="Helical" evidence="4">
    <location>
        <begin position="369"/>
        <end position="386"/>
    </location>
</feature>
<feature type="transmembrane region" description="Helical" evidence="4">
    <location>
        <begin position="340"/>
        <end position="363"/>
    </location>
</feature>
<dbReference type="InterPro" id="IPR011701">
    <property type="entry name" value="MFS"/>
</dbReference>
<evidence type="ECO:0000256" key="4">
    <source>
        <dbReference type="SAM" id="Phobius"/>
    </source>
</evidence>
<dbReference type="InterPro" id="IPR052528">
    <property type="entry name" value="Sugar_transport-like"/>
</dbReference>
<evidence type="ECO:0000256" key="2">
    <source>
        <dbReference type="ARBA" id="ARBA00022989"/>
    </source>
</evidence>
<accession>A0A7V5PPX1</accession>
<comment type="caution">
    <text evidence="5">The sequence shown here is derived from an EMBL/GenBank/DDBJ whole genome shotgun (WGS) entry which is preliminary data.</text>
</comment>
<feature type="transmembrane region" description="Helical" evidence="4">
    <location>
        <begin position="62"/>
        <end position="83"/>
    </location>
</feature>
<organism evidence="5">
    <name type="scientific">Caldithrix abyssi</name>
    <dbReference type="NCBI Taxonomy" id="187145"/>
    <lineage>
        <taxon>Bacteria</taxon>
        <taxon>Pseudomonadati</taxon>
        <taxon>Calditrichota</taxon>
        <taxon>Calditrichia</taxon>
        <taxon>Calditrichales</taxon>
        <taxon>Calditrichaceae</taxon>
        <taxon>Caldithrix</taxon>
    </lineage>
</organism>
<dbReference type="PANTHER" id="PTHR23526">
    <property type="entry name" value="INTEGRAL MEMBRANE TRANSPORT PROTEIN-RELATED"/>
    <property type="match status" value="1"/>
</dbReference>
<protein>
    <submittedName>
        <fullName evidence="5">MFS transporter</fullName>
    </submittedName>
</protein>
<reference evidence="5" key="1">
    <citation type="journal article" date="2020" name="mSystems">
        <title>Genome- and Community-Level Interaction Insights into Carbon Utilization and Element Cycling Functions of Hydrothermarchaeota in Hydrothermal Sediment.</title>
        <authorList>
            <person name="Zhou Z."/>
            <person name="Liu Y."/>
            <person name="Xu W."/>
            <person name="Pan J."/>
            <person name="Luo Z.H."/>
            <person name="Li M."/>
        </authorList>
    </citation>
    <scope>NUCLEOTIDE SEQUENCE [LARGE SCALE GENOMIC DNA]</scope>
    <source>
        <strain evidence="5">HyVt-527</strain>
    </source>
</reference>
<dbReference type="GO" id="GO:0022857">
    <property type="term" value="F:transmembrane transporter activity"/>
    <property type="evidence" value="ECO:0007669"/>
    <property type="project" value="InterPro"/>
</dbReference>
<keyword evidence="3 4" id="KW-0472">Membrane</keyword>
<keyword evidence="1 4" id="KW-0812">Transmembrane</keyword>
<feature type="transmembrane region" description="Helical" evidence="4">
    <location>
        <begin position="306"/>
        <end position="328"/>
    </location>
</feature>
<dbReference type="SUPFAM" id="SSF103473">
    <property type="entry name" value="MFS general substrate transporter"/>
    <property type="match status" value="1"/>
</dbReference>
<name>A0A7V5PPX1_CALAY</name>
<sequence>MKKSGGNSVQSEQTSYHTARRDAMFRYLMVLSVASMAGLQTWRTLFNNFAVEVAGLQGSHVGVIQGVREIPGFLALLAIFIIRYMDEHRLSALSIFILGLGVAVTGFFPSFLGLVFTTLVMSFGFHYYETTNQSLTLQYFDRNTSPWVFGKLRSIASASNIAVGALIFGVSYFLNYKLIYLAFGVVIMGISLWAFTKDPTRQSLTPQRKKMILKRKYWLYYFLTFMAGARRQIFVAFAVFLLVKKFHYSVQTITALFVVNNIVNYFLSPLIGKAIIRFGERRVLSLEYGSLIFIFTAYAFTESPYVAGGLYLLDHIFFNFAIAIRTYFQKVGEPEDIAPSMAMGFTINHIAAVVIPAVGGFLWILNYRAVFLAAAGFSLISLLFVQKIRILDVQSR</sequence>
<feature type="transmembrane region" description="Helical" evidence="4">
    <location>
        <begin position="283"/>
        <end position="300"/>
    </location>
</feature>
<dbReference type="Pfam" id="PF07690">
    <property type="entry name" value="MFS_1"/>
    <property type="match status" value="1"/>
</dbReference>
<dbReference type="InterPro" id="IPR036259">
    <property type="entry name" value="MFS_trans_sf"/>
</dbReference>
<evidence type="ECO:0000256" key="3">
    <source>
        <dbReference type="ARBA" id="ARBA00023136"/>
    </source>
</evidence>
<dbReference type="EMBL" id="DROD01000497">
    <property type="protein sequence ID" value="HHJ53058.1"/>
    <property type="molecule type" value="Genomic_DNA"/>
</dbReference>
<feature type="transmembrane region" description="Helical" evidence="4">
    <location>
        <begin position="217"/>
        <end position="242"/>
    </location>
</feature>
<dbReference type="Gene3D" id="1.20.1250.20">
    <property type="entry name" value="MFS general substrate transporter like domains"/>
    <property type="match status" value="2"/>
</dbReference>
<feature type="transmembrane region" description="Helical" evidence="4">
    <location>
        <begin position="248"/>
        <end position="271"/>
    </location>
</feature>
<dbReference type="AlphaFoldDB" id="A0A7V5PPX1"/>
<evidence type="ECO:0000256" key="1">
    <source>
        <dbReference type="ARBA" id="ARBA00022692"/>
    </source>
</evidence>
<feature type="transmembrane region" description="Helical" evidence="4">
    <location>
        <begin position="90"/>
        <end position="108"/>
    </location>
</feature>